<evidence type="ECO:0000256" key="1">
    <source>
        <dbReference type="SAM" id="Phobius"/>
    </source>
</evidence>
<dbReference type="RefSeq" id="WP_377091325.1">
    <property type="nucleotide sequence ID" value="NZ_JBHSJL010000014.1"/>
</dbReference>
<accession>A0ABW4Z620</accession>
<sequence>MNDDKEKKREELDEAWWYQYLSEEEKRERMEATQVSQEPVIAEEHTPQQQKDWKPFIQLWGRRAAVVAAAALVVGGVSHWVYVTRSLGQMEAKHDAVLEKLDQSERRVAQEKALAAESAEVLVRERAALERRGQAFELGKQEYVQSSQAAAAEIEQWKETMRDMVSLVQEVYVLKTESRHAPLLDLENEKQRDEKLRTRWLEIQKKIEESEGLEEASAKIQLGVAYAAALAGAYDREALEQGDWELAGLEHERPMVLSRICYQQALAHQARQQKKEAAEWVRVGKEWAKALDAEGLERAYVLGMFAKLEGDIHLKEDARGALGHYLLAVDLLGRVVEVNPEAYSIRSLLLELGSGMSSWPSSNKDWEEKVHAVVREQAEWILEHHPEKRKAHLALARLDIMMAERCLREREMKKVDTLLARAGKCLSEGGGDVLLQSSLEGMKAFIAWDKGYRSVAIQRMDKQVVLLEKLAQEDGGSAAAHYRRAAMLWERSMMQMQSAKAKADAEGAIGILSEVLVGAGCFEAMEARRLKAMILCDLAEMEMDRGQKSQARDYLRRSGKLWDELRAQWGESEEDRELARWCAHQLTLF</sequence>
<keyword evidence="1" id="KW-0472">Membrane</keyword>
<evidence type="ECO:0000313" key="3">
    <source>
        <dbReference type="Proteomes" id="UP001597389"/>
    </source>
</evidence>
<gene>
    <name evidence="2" type="ORF">ACFSW8_00235</name>
</gene>
<name>A0ABW4Z620_9BACT</name>
<comment type="caution">
    <text evidence="2">The sequence shown here is derived from an EMBL/GenBank/DDBJ whole genome shotgun (WGS) entry which is preliminary data.</text>
</comment>
<keyword evidence="3" id="KW-1185">Reference proteome</keyword>
<keyword evidence="1" id="KW-1133">Transmembrane helix</keyword>
<organism evidence="2 3">
    <name type="scientific">Rubritalea tangerina</name>
    <dbReference type="NCBI Taxonomy" id="430798"/>
    <lineage>
        <taxon>Bacteria</taxon>
        <taxon>Pseudomonadati</taxon>
        <taxon>Verrucomicrobiota</taxon>
        <taxon>Verrucomicrobiia</taxon>
        <taxon>Verrucomicrobiales</taxon>
        <taxon>Rubritaleaceae</taxon>
        <taxon>Rubritalea</taxon>
    </lineage>
</organism>
<dbReference type="Proteomes" id="UP001597389">
    <property type="component" value="Unassembled WGS sequence"/>
</dbReference>
<evidence type="ECO:0000313" key="2">
    <source>
        <dbReference type="EMBL" id="MFD2157319.1"/>
    </source>
</evidence>
<proteinExistence type="predicted"/>
<keyword evidence="1" id="KW-0812">Transmembrane</keyword>
<protein>
    <submittedName>
        <fullName evidence="2">Uncharacterized protein</fullName>
    </submittedName>
</protein>
<dbReference type="EMBL" id="JBHUJB010000005">
    <property type="protein sequence ID" value="MFD2157319.1"/>
    <property type="molecule type" value="Genomic_DNA"/>
</dbReference>
<feature type="transmembrane region" description="Helical" evidence="1">
    <location>
        <begin position="64"/>
        <end position="83"/>
    </location>
</feature>
<reference evidence="3" key="1">
    <citation type="journal article" date="2019" name="Int. J. Syst. Evol. Microbiol.">
        <title>The Global Catalogue of Microorganisms (GCM) 10K type strain sequencing project: providing services to taxonomists for standard genome sequencing and annotation.</title>
        <authorList>
            <consortium name="The Broad Institute Genomics Platform"/>
            <consortium name="The Broad Institute Genome Sequencing Center for Infectious Disease"/>
            <person name="Wu L."/>
            <person name="Ma J."/>
        </authorList>
    </citation>
    <scope>NUCLEOTIDE SEQUENCE [LARGE SCALE GENOMIC DNA]</scope>
    <source>
        <strain evidence="3">CCUG 57942</strain>
    </source>
</reference>